<accession>A0ABW2H8X6</accession>
<dbReference type="Proteomes" id="UP001596507">
    <property type="component" value="Unassembled WGS sequence"/>
</dbReference>
<organism evidence="2 3">
    <name type="scientific">Microbacterium fluvii</name>
    <dbReference type="NCBI Taxonomy" id="415215"/>
    <lineage>
        <taxon>Bacteria</taxon>
        <taxon>Bacillati</taxon>
        <taxon>Actinomycetota</taxon>
        <taxon>Actinomycetes</taxon>
        <taxon>Micrococcales</taxon>
        <taxon>Microbacteriaceae</taxon>
        <taxon>Microbacterium</taxon>
    </lineage>
</organism>
<proteinExistence type="predicted"/>
<dbReference type="EMBL" id="JBHTBE010000001">
    <property type="protein sequence ID" value="MFC7267764.1"/>
    <property type="molecule type" value="Genomic_DNA"/>
</dbReference>
<name>A0ABW2H8X6_9MICO</name>
<comment type="caution">
    <text evidence="2">The sequence shown here is derived from an EMBL/GenBank/DDBJ whole genome shotgun (WGS) entry which is preliminary data.</text>
</comment>
<sequence>MRRRILIAALGAVVALSGCAPQPSGGDVAGGRWTDATLADYAADTAVVGTISGRTSPAGQATVGMTFDLETLVDRIEIACFGGGTAQFDVLVFADNGATSDVLDVDCTGVPGSIAYDGFLTDVTRVRFATTRHDRAVPFTAAAFGQAFERDEWQDYFEIDGADIHARSRMSGGFGPPGAVYPLMWRDGTLDPGLHIVRVECAGPARVFATISGDTSVEPHQDPIAITCGSRTEIGVEVVDQLSIDLDSGGEQGAFAVEIDPED</sequence>
<dbReference type="PROSITE" id="PS51257">
    <property type="entry name" value="PROKAR_LIPOPROTEIN"/>
    <property type="match status" value="1"/>
</dbReference>
<evidence type="ECO:0000313" key="2">
    <source>
        <dbReference type="EMBL" id="MFC7267764.1"/>
    </source>
</evidence>
<feature type="signal peptide" evidence="1">
    <location>
        <begin position="1"/>
        <end position="20"/>
    </location>
</feature>
<keyword evidence="1" id="KW-0732">Signal</keyword>
<reference evidence="3" key="1">
    <citation type="journal article" date="2019" name="Int. J. Syst. Evol. Microbiol.">
        <title>The Global Catalogue of Microorganisms (GCM) 10K type strain sequencing project: providing services to taxonomists for standard genome sequencing and annotation.</title>
        <authorList>
            <consortium name="The Broad Institute Genomics Platform"/>
            <consortium name="The Broad Institute Genome Sequencing Center for Infectious Disease"/>
            <person name="Wu L."/>
            <person name="Ma J."/>
        </authorList>
    </citation>
    <scope>NUCLEOTIDE SEQUENCE [LARGE SCALE GENOMIC DNA]</scope>
    <source>
        <strain evidence="3">CGMCC 1.15772</strain>
    </source>
</reference>
<evidence type="ECO:0008006" key="4">
    <source>
        <dbReference type="Google" id="ProtNLM"/>
    </source>
</evidence>
<dbReference type="RefSeq" id="WP_262872694.1">
    <property type="nucleotide sequence ID" value="NZ_BAABKW010000018.1"/>
</dbReference>
<feature type="chain" id="PRO_5045181963" description="Lipoprotein" evidence="1">
    <location>
        <begin position="21"/>
        <end position="263"/>
    </location>
</feature>
<keyword evidence="3" id="KW-1185">Reference proteome</keyword>
<evidence type="ECO:0000313" key="3">
    <source>
        <dbReference type="Proteomes" id="UP001596507"/>
    </source>
</evidence>
<evidence type="ECO:0000256" key="1">
    <source>
        <dbReference type="SAM" id="SignalP"/>
    </source>
</evidence>
<protein>
    <recommendedName>
        <fullName evidence="4">Lipoprotein</fullName>
    </recommendedName>
</protein>
<gene>
    <name evidence="2" type="ORF">ACFQRL_02185</name>
</gene>